<dbReference type="VEuPathDB" id="FungiDB:RhiirFUN_026395"/>
<proteinExistence type="inferred from homology"/>
<dbReference type="Proteomes" id="UP000233469">
    <property type="component" value="Unassembled WGS sequence"/>
</dbReference>
<dbReference type="EMBL" id="LLXL01000426">
    <property type="protein sequence ID" value="PKK72648.1"/>
    <property type="molecule type" value="Genomic_DNA"/>
</dbReference>
<comment type="caution">
    <text evidence="2">The sequence shown here is derived from an EMBL/GenBank/DDBJ whole genome shotgun (WGS) entry which is preliminary data.</text>
</comment>
<evidence type="ECO:0000313" key="2">
    <source>
        <dbReference type="EMBL" id="PKK72648.1"/>
    </source>
</evidence>
<dbReference type="PANTHER" id="PTHR21021">
    <property type="entry name" value="GAF/PUTATIVE CYTOSKELETAL PROTEIN"/>
    <property type="match status" value="1"/>
</dbReference>
<evidence type="ECO:0000313" key="3">
    <source>
        <dbReference type="Proteomes" id="UP000233469"/>
    </source>
</evidence>
<gene>
    <name evidence="2" type="ORF">RhiirC2_825428</name>
</gene>
<dbReference type="AlphaFoldDB" id="A0A2N1NFJ8"/>
<dbReference type="Pfam" id="PF04176">
    <property type="entry name" value="TIP41"/>
    <property type="match status" value="1"/>
</dbReference>
<reference evidence="2 3" key="1">
    <citation type="submission" date="2016-04" db="EMBL/GenBank/DDBJ databases">
        <title>Genome analyses suggest a sexual origin of heterokaryosis in a supposedly ancient asexual fungus.</title>
        <authorList>
            <person name="Ropars J."/>
            <person name="Sedzielewska K."/>
            <person name="Noel J."/>
            <person name="Charron P."/>
            <person name="Farinelli L."/>
            <person name="Marton T."/>
            <person name="Kruger M."/>
            <person name="Pelin A."/>
            <person name="Brachmann A."/>
            <person name="Corradi N."/>
        </authorList>
    </citation>
    <scope>NUCLEOTIDE SEQUENCE [LARGE SCALE GENOMIC DNA]</scope>
    <source>
        <strain evidence="2 3">C2</strain>
    </source>
</reference>
<protein>
    <submittedName>
        <fullName evidence="2">TIP41-domain-containing protein</fullName>
    </submittedName>
</protein>
<dbReference type="InterPro" id="IPR051330">
    <property type="entry name" value="Phosphatase_reg/MetRdx"/>
</dbReference>
<dbReference type="VEuPathDB" id="FungiDB:FUN_001546"/>
<dbReference type="PANTHER" id="PTHR21021:SF16">
    <property type="entry name" value="TIP41-LIKE PROTEIN"/>
    <property type="match status" value="1"/>
</dbReference>
<reference evidence="2 3" key="2">
    <citation type="submission" date="2017-10" db="EMBL/GenBank/DDBJ databases">
        <title>Extensive intraspecific genome diversity in a model arbuscular mycorrhizal fungus.</title>
        <authorList>
            <person name="Chen E.C.H."/>
            <person name="Morin E."/>
            <person name="Baudet D."/>
            <person name="Noel J."/>
            <person name="Ndikumana S."/>
            <person name="Charron P."/>
            <person name="St-Onge C."/>
            <person name="Giorgi J."/>
            <person name="Grigoriev I.V."/>
            <person name="Roux C."/>
            <person name="Martin F.M."/>
            <person name="Corradi N."/>
        </authorList>
    </citation>
    <scope>NUCLEOTIDE SEQUENCE [LARGE SCALE GENOMIC DNA]</scope>
    <source>
        <strain evidence="2 3">C2</strain>
    </source>
</reference>
<organism evidence="2 3">
    <name type="scientific">Rhizophagus irregularis</name>
    <dbReference type="NCBI Taxonomy" id="588596"/>
    <lineage>
        <taxon>Eukaryota</taxon>
        <taxon>Fungi</taxon>
        <taxon>Fungi incertae sedis</taxon>
        <taxon>Mucoromycota</taxon>
        <taxon>Glomeromycotina</taxon>
        <taxon>Glomeromycetes</taxon>
        <taxon>Glomerales</taxon>
        <taxon>Glomeraceae</taxon>
        <taxon>Rhizophagus</taxon>
    </lineage>
</organism>
<dbReference type="GO" id="GO:0031929">
    <property type="term" value="P:TOR signaling"/>
    <property type="evidence" value="ECO:0007669"/>
    <property type="project" value="TreeGrafter"/>
</dbReference>
<dbReference type="GO" id="GO:0005829">
    <property type="term" value="C:cytosol"/>
    <property type="evidence" value="ECO:0007669"/>
    <property type="project" value="TreeGrafter"/>
</dbReference>
<sequence>MSTIPKHEKFHEGSQQGIKINGWTITTNKSSISNSRELEKAQKEVTISLPEMFFGNNLLRISNDYGVIYEFSPLNALKMVDATAEGGEKVKVAYSEEWKKKRMNKLNFFLIRQSAKNHEHIKDVIKPYDWTYTTSYTGTLKGTVDNQVFENSTDRIDMEKLKKVEEILFYDEIDLFEDELADNGTAIINVKIRVMPSGFYILQRFFLRVDEVLFRMNDTRVYHEFGTDYLQLEYSSREEHYNKIRTCIPKYKGDDISQLTDINWINSKLPPPKKDELMVKKLCVVPKSEI</sequence>
<comment type="similarity">
    <text evidence="1">Belongs to the TIP41 family.</text>
</comment>
<dbReference type="VEuPathDB" id="FungiDB:RhiirA1_373084"/>
<evidence type="ECO:0000256" key="1">
    <source>
        <dbReference type="ARBA" id="ARBA00006658"/>
    </source>
</evidence>
<name>A0A2N1NFJ8_9GLOM</name>
<dbReference type="InterPro" id="IPR007303">
    <property type="entry name" value="TIP41-like"/>
</dbReference>
<accession>A0A2N1NFJ8</accession>